<feature type="region of interest" description="Disordered" evidence="1">
    <location>
        <begin position="29"/>
        <end position="60"/>
    </location>
</feature>
<feature type="signal peptide" evidence="2">
    <location>
        <begin position="1"/>
        <end position="24"/>
    </location>
</feature>
<sequence>MFSKTIFTPLQLVVVLIFSMLCFAKEQTSMQTPKESQVANQKPTNKIQQDSKSKEEEKEKIKQEKLLQEKLQETYQKSFNTQLQRRENITKDMNYVYEREQKHTIKPEKLSIESLQEGINNAQTETQKELAKNKILQSEYKSHFFLGLQLGVTFTSVANNIHSLPTINLKLGFQNFLGIASKQIGLKIYADTFVASNILSSLKNDPFADFVDTTFSATNINAEAIFEAPVAKFLRIGGGIGFGIGYMTYHDNYWDELNGFASNVSLLAYLSIKERHKVELGFKTFFYHYGSYITRKLSVVETPNTILSAEFARPMSLNIGWTYVF</sequence>
<dbReference type="OrthoDB" id="5319376at2"/>
<gene>
    <name evidence="3" type="ORF">CQA53_03815</name>
</gene>
<evidence type="ECO:0000313" key="3">
    <source>
        <dbReference type="EMBL" id="RDU66357.1"/>
    </source>
</evidence>
<dbReference type="Proteomes" id="UP000256379">
    <property type="component" value="Unassembled WGS sequence"/>
</dbReference>
<feature type="chain" id="PRO_5017737476" description="Outer membrane beta-barrel protein" evidence="2">
    <location>
        <begin position="25"/>
        <end position="325"/>
    </location>
</feature>
<protein>
    <recommendedName>
        <fullName evidence="5">Outer membrane beta-barrel protein</fullName>
    </recommendedName>
</protein>
<feature type="compositionally biased region" description="Basic and acidic residues" evidence="1">
    <location>
        <begin position="49"/>
        <end position="60"/>
    </location>
</feature>
<evidence type="ECO:0000256" key="2">
    <source>
        <dbReference type="SAM" id="SignalP"/>
    </source>
</evidence>
<comment type="caution">
    <text evidence="3">The sequence shown here is derived from an EMBL/GenBank/DDBJ whole genome shotgun (WGS) entry which is preliminary data.</text>
</comment>
<name>A0A3D8IM55_9HELI</name>
<dbReference type="EMBL" id="NXLQ01000005">
    <property type="protein sequence ID" value="RDU66357.1"/>
    <property type="molecule type" value="Genomic_DNA"/>
</dbReference>
<dbReference type="AlphaFoldDB" id="A0A3D8IM55"/>
<reference evidence="3 4" key="1">
    <citation type="submission" date="2018-04" db="EMBL/GenBank/DDBJ databases">
        <title>Novel Campyloabacter and Helicobacter Species and Strains.</title>
        <authorList>
            <person name="Mannion A.J."/>
            <person name="Shen Z."/>
            <person name="Fox J.G."/>
        </authorList>
    </citation>
    <scope>NUCLEOTIDE SEQUENCE [LARGE SCALE GENOMIC DNA]</scope>
    <source>
        <strain evidence="3 4">MIT 17-337</strain>
    </source>
</reference>
<accession>A0A3D8IM55</accession>
<keyword evidence="4" id="KW-1185">Reference proteome</keyword>
<evidence type="ECO:0008006" key="5">
    <source>
        <dbReference type="Google" id="ProtNLM"/>
    </source>
</evidence>
<evidence type="ECO:0000256" key="1">
    <source>
        <dbReference type="SAM" id="MobiDB-lite"/>
    </source>
</evidence>
<feature type="compositionally biased region" description="Polar residues" evidence="1">
    <location>
        <begin position="29"/>
        <end position="45"/>
    </location>
</feature>
<dbReference type="RefSeq" id="WP_115542705.1">
    <property type="nucleotide sequence ID" value="NZ_NXLQ01000005.1"/>
</dbReference>
<keyword evidence="2" id="KW-0732">Signal</keyword>
<proteinExistence type="predicted"/>
<evidence type="ECO:0000313" key="4">
    <source>
        <dbReference type="Proteomes" id="UP000256379"/>
    </source>
</evidence>
<organism evidence="3 4">
    <name type="scientific">Helicobacter didelphidarum</name>
    <dbReference type="NCBI Taxonomy" id="2040648"/>
    <lineage>
        <taxon>Bacteria</taxon>
        <taxon>Pseudomonadati</taxon>
        <taxon>Campylobacterota</taxon>
        <taxon>Epsilonproteobacteria</taxon>
        <taxon>Campylobacterales</taxon>
        <taxon>Helicobacteraceae</taxon>
        <taxon>Helicobacter</taxon>
    </lineage>
</organism>